<feature type="region of interest" description="Disordered" evidence="1">
    <location>
        <begin position="1"/>
        <end position="85"/>
    </location>
</feature>
<sequence length="593" mass="67613">MAAPPEEEKETHEERVASWQRSPGTQTQKDLEAAAELLERWRAAEPSPSAPPTPLKPLTTQDIDQHEDSFDCPGQRAPVQDKKAQLGSAALHLLEPFSSQDECLQEPHTPPRKKQRGLRPELHVSTPPQLKQLTVSAQKRWHRDRLQRLEDPIVSASSSISPSKAPSEDPTVPASSSLSLFLPPRSMHTWADRRPVGQVCTLQTFPPEIREHYEWIFTMPRSSRAFKEQATKLRQMDPAKETALRQFLATGPTDEQLLEKFNDLLQTVEMDMRLAVQAQNPKYFQLDKKKLARFRYLHSLVYGFLDDADVLVYKIKLILAWAKEQNAENVSVRTDWLYNVLDTASRYQSLHHETGAKLTVRELVEARWVADMGVVKMCEETFHSIDELKPWKLAGYFTSSGESSHEVYDDKSQVLSQFLAHVQREWRPHKQQDNYVTRSFFESGPLSLRQLRDNLRRHRPGAIVAEKTTADMNSSWERDTWRLIAQMSDKDDVWLIWSDSFGNTCYVRQASVLPTRGQLPTWVFGKGWHLAKNFPVIFFKLSQLPEATRQVLLDKSKLRARAKSEAAPKAAGKATSKAAPKAGKAKSKATAVR</sequence>
<gene>
    <name evidence="2" type="ORF">SNAT2548_LOCUS8359</name>
</gene>
<evidence type="ECO:0000313" key="3">
    <source>
        <dbReference type="Proteomes" id="UP000604046"/>
    </source>
</evidence>
<feature type="region of interest" description="Disordered" evidence="1">
    <location>
        <begin position="97"/>
        <end position="137"/>
    </location>
</feature>
<feature type="region of interest" description="Disordered" evidence="1">
    <location>
        <begin position="149"/>
        <end position="176"/>
    </location>
</feature>
<proteinExistence type="predicted"/>
<dbReference type="AlphaFoldDB" id="A0A812KFC4"/>
<feature type="region of interest" description="Disordered" evidence="1">
    <location>
        <begin position="563"/>
        <end position="593"/>
    </location>
</feature>
<comment type="caution">
    <text evidence="2">The sequence shown here is derived from an EMBL/GenBank/DDBJ whole genome shotgun (WGS) entry which is preliminary data.</text>
</comment>
<feature type="compositionally biased region" description="Polar residues" evidence="1">
    <location>
        <begin position="126"/>
        <end position="137"/>
    </location>
</feature>
<feature type="compositionally biased region" description="Low complexity" evidence="1">
    <location>
        <begin position="155"/>
        <end position="165"/>
    </location>
</feature>
<feature type="compositionally biased region" description="Low complexity" evidence="1">
    <location>
        <begin position="567"/>
        <end position="593"/>
    </location>
</feature>
<evidence type="ECO:0000313" key="2">
    <source>
        <dbReference type="EMBL" id="CAE7222985.1"/>
    </source>
</evidence>
<feature type="compositionally biased region" description="Basic and acidic residues" evidence="1">
    <location>
        <begin position="29"/>
        <end position="43"/>
    </location>
</feature>
<feature type="compositionally biased region" description="Polar residues" evidence="1">
    <location>
        <begin position="19"/>
        <end position="28"/>
    </location>
</feature>
<dbReference type="Proteomes" id="UP000604046">
    <property type="component" value="Unassembled WGS sequence"/>
</dbReference>
<protein>
    <submittedName>
        <fullName evidence="2">Uncharacterized protein</fullName>
    </submittedName>
</protein>
<reference evidence="2" key="1">
    <citation type="submission" date="2021-02" db="EMBL/GenBank/DDBJ databases">
        <authorList>
            <person name="Dougan E. K."/>
            <person name="Rhodes N."/>
            <person name="Thang M."/>
            <person name="Chan C."/>
        </authorList>
    </citation>
    <scope>NUCLEOTIDE SEQUENCE</scope>
</reference>
<accession>A0A812KFC4</accession>
<keyword evidence="3" id="KW-1185">Reference proteome</keyword>
<organism evidence="2 3">
    <name type="scientific">Symbiodinium natans</name>
    <dbReference type="NCBI Taxonomy" id="878477"/>
    <lineage>
        <taxon>Eukaryota</taxon>
        <taxon>Sar</taxon>
        <taxon>Alveolata</taxon>
        <taxon>Dinophyceae</taxon>
        <taxon>Suessiales</taxon>
        <taxon>Symbiodiniaceae</taxon>
        <taxon>Symbiodinium</taxon>
    </lineage>
</organism>
<dbReference type="EMBL" id="CAJNDS010000614">
    <property type="protein sequence ID" value="CAE7222985.1"/>
    <property type="molecule type" value="Genomic_DNA"/>
</dbReference>
<name>A0A812KFC4_9DINO</name>
<evidence type="ECO:0000256" key="1">
    <source>
        <dbReference type="SAM" id="MobiDB-lite"/>
    </source>
</evidence>